<dbReference type="EMBL" id="FNHI01000003">
    <property type="protein sequence ID" value="SDM01249.1"/>
    <property type="molecule type" value="Genomic_DNA"/>
</dbReference>
<dbReference type="OrthoDB" id="4111339at2"/>
<name>A0A1G9PRB2_9ACTN</name>
<organism evidence="2 3">
    <name type="scientific">Streptomyces wuyuanensis</name>
    <dbReference type="NCBI Taxonomy" id="1196353"/>
    <lineage>
        <taxon>Bacteria</taxon>
        <taxon>Bacillati</taxon>
        <taxon>Actinomycetota</taxon>
        <taxon>Actinomycetes</taxon>
        <taxon>Kitasatosporales</taxon>
        <taxon>Streptomycetaceae</taxon>
        <taxon>Streptomyces</taxon>
    </lineage>
</organism>
<dbReference type="Pfam" id="PF18735">
    <property type="entry name" value="HEPN_RiboL-PSP"/>
    <property type="match status" value="1"/>
</dbReference>
<evidence type="ECO:0000313" key="2">
    <source>
        <dbReference type="EMBL" id="SDM01249.1"/>
    </source>
</evidence>
<evidence type="ECO:0000313" key="3">
    <source>
        <dbReference type="Proteomes" id="UP000199063"/>
    </source>
</evidence>
<sequence>MAEPALESYSEFIDSLREVETLLAARPAAPLGSGSTASHTQERELVNAITRACVVMLVAHFEGFVKAALTELIDEIRQAKPPTRRLPAGLLELHTRERLQEIFGTEGPDRIHRTRRLFTTYAQLWDSDRAVNPQLLSSKLLTRQFTNAKPEILEAVFSLLDVNDVITEADSHVNAAILARGDGATSLKVDVKLTEIVERRNKIAHGDRDEKPTPFEVESYMVFVKDLAQCIAFIVERRIQHCCSLR</sequence>
<evidence type="ECO:0000259" key="1">
    <source>
        <dbReference type="Pfam" id="PF18735"/>
    </source>
</evidence>
<dbReference type="RefSeq" id="WP_143041472.1">
    <property type="nucleotide sequence ID" value="NZ_FNHI01000003.1"/>
</dbReference>
<keyword evidence="3" id="KW-1185">Reference proteome</keyword>
<dbReference type="STRING" id="1196353.SAMN05444921_10310"/>
<feature type="domain" description="RiboL-PSP-HEPN" evidence="1">
    <location>
        <begin position="36"/>
        <end position="232"/>
    </location>
</feature>
<dbReference type="InterPro" id="IPR041519">
    <property type="entry name" value="HEPN_RiboL-PSP"/>
</dbReference>
<accession>A0A1G9PRB2</accession>
<dbReference type="GeneID" id="40828447"/>
<dbReference type="Proteomes" id="UP000199063">
    <property type="component" value="Unassembled WGS sequence"/>
</dbReference>
<proteinExistence type="predicted"/>
<reference evidence="3" key="1">
    <citation type="submission" date="2016-10" db="EMBL/GenBank/DDBJ databases">
        <authorList>
            <person name="Varghese N."/>
            <person name="Submissions S."/>
        </authorList>
    </citation>
    <scope>NUCLEOTIDE SEQUENCE [LARGE SCALE GENOMIC DNA]</scope>
    <source>
        <strain evidence="3">CGMCC 4.7042</strain>
    </source>
</reference>
<gene>
    <name evidence="2" type="ORF">SAMN05444921_10310</name>
</gene>
<protein>
    <recommendedName>
        <fullName evidence="1">RiboL-PSP-HEPN domain-containing protein</fullName>
    </recommendedName>
</protein>
<dbReference type="AlphaFoldDB" id="A0A1G9PRB2"/>